<evidence type="ECO:0000313" key="2">
    <source>
        <dbReference type="EMBL" id="VDK76333.1"/>
    </source>
</evidence>
<accession>A0A3P6T1A1</accession>
<evidence type="ECO:0000256" key="1">
    <source>
        <dbReference type="SAM" id="MobiDB-lite"/>
    </source>
</evidence>
<organism evidence="2 3">
    <name type="scientific">Dibothriocephalus latus</name>
    <name type="common">Fish tapeworm</name>
    <name type="synonym">Diphyllobothrium latum</name>
    <dbReference type="NCBI Taxonomy" id="60516"/>
    <lineage>
        <taxon>Eukaryota</taxon>
        <taxon>Metazoa</taxon>
        <taxon>Spiralia</taxon>
        <taxon>Lophotrochozoa</taxon>
        <taxon>Platyhelminthes</taxon>
        <taxon>Cestoda</taxon>
        <taxon>Eucestoda</taxon>
        <taxon>Diphyllobothriidea</taxon>
        <taxon>Diphyllobothriidae</taxon>
        <taxon>Dibothriocephalus</taxon>
    </lineage>
</organism>
<feature type="compositionally biased region" description="Polar residues" evidence="1">
    <location>
        <begin position="289"/>
        <end position="298"/>
    </location>
</feature>
<feature type="region of interest" description="Disordered" evidence="1">
    <location>
        <begin position="289"/>
        <end position="309"/>
    </location>
</feature>
<proteinExistence type="predicted"/>
<feature type="region of interest" description="Disordered" evidence="1">
    <location>
        <begin position="197"/>
        <end position="221"/>
    </location>
</feature>
<dbReference type="AlphaFoldDB" id="A0A3P6T1A1"/>
<sequence>MKKKKIQARVSGGMNTNSSAEDHEADNDDDSNDEYTAEKEPQQRLPSPAEVNDAGVNGGTGGETCAPTPADNLMSDPSVARFAAQEAFLSHFASAKRTEVDTTTPPLYPLTAYQRQLFDSSRHLDLPNPTEMLRLSATQKETVPAAATPSYPRDVTYQTTNPTESGCEAFFTRELNSCYDQEWCDLYPSRRFLNPQLSYPSRPPSSELKTEPAFPPTRESLADYSRDFGQSSLSEYPYSQKHTLQSLASSAVPGFIDSNQASSGSQSSSPSGIGGVGVVGAEFGTSRSSSQVFGTSHYSHCPSIRPSNNHVTEEGLGRYAAMFSSLLNPNTFETGRTESQTLPPGQEPQPRSCEPQHQRRRQTQAHESSTYPLANSEFYSQYMAHGYSQYPQAETNTMFSEAGVSPSAAPMDPMQQYCAPFYEAPTSSPQRHTETMALPAYQAMGFGEQNLPCPSVCDYASVFSHVYPHNKPEDNDFGPVSMFPPAFTATNGVSLESTLKIA</sequence>
<reference evidence="2 3" key="1">
    <citation type="submission" date="2018-11" db="EMBL/GenBank/DDBJ databases">
        <authorList>
            <consortium name="Pathogen Informatics"/>
        </authorList>
    </citation>
    <scope>NUCLEOTIDE SEQUENCE [LARGE SCALE GENOMIC DNA]</scope>
</reference>
<feature type="region of interest" description="Disordered" evidence="1">
    <location>
        <begin position="329"/>
        <end position="371"/>
    </location>
</feature>
<protein>
    <submittedName>
        <fullName evidence="2">Uncharacterized protein</fullName>
    </submittedName>
</protein>
<dbReference type="EMBL" id="UYRU01042559">
    <property type="protein sequence ID" value="VDK76333.1"/>
    <property type="molecule type" value="Genomic_DNA"/>
</dbReference>
<feature type="compositionally biased region" description="Acidic residues" evidence="1">
    <location>
        <begin position="23"/>
        <end position="35"/>
    </location>
</feature>
<gene>
    <name evidence="2" type="ORF">DILT_LOCUS2742</name>
</gene>
<feature type="region of interest" description="Disordered" evidence="1">
    <location>
        <begin position="1"/>
        <end position="73"/>
    </location>
</feature>
<feature type="compositionally biased region" description="Polar residues" evidence="1">
    <location>
        <begin position="329"/>
        <end position="343"/>
    </location>
</feature>
<evidence type="ECO:0000313" key="3">
    <source>
        <dbReference type="Proteomes" id="UP000281553"/>
    </source>
</evidence>
<keyword evidence="3" id="KW-1185">Reference proteome</keyword>
<dbReference type="OrthoDB" id="6159439at2759"/>
<name>A0A3P6T1A1_DIBLA</name>
<dbReference type="Proteomes" id="UP000281553">
    <property type="component" value="Unassembled WGS sequence"/>
</dbReference>